<dbReference type="Pfam" id="PF12172">
    <property type="entry name" value="zf-ChsH2"/>
    <property type="match status" value="1"/>
</dbReference>
<keyword evidence="4" id="KW-1185">Reference proteome</keyword>
<dbReference type="InterPro" id="IPR002878">
    <property type="entry name" value="ChsH2_C"/>
</dbReference>
<dbReference type="InterPro" id="IPR012340">
    <property type="entry name" value="NA-bd_OB-fold"/>
</dbReference>
<dbReference type="STRING" id="463014.BAU07_11775"/>
<dbReference type="Gene3D" id="6.10.30.10">
    <property type="match status" value="1"/>
</dbReference>
<proteinExistence type="predicted"/>
<dbReference type="EMBL" id="CP016172">
    <property type="protein sequence ID" value="ANN77696.1"/>
    <property type="molecule type" value="Genomic_DNA"/>
</dbReference>
<dbReference type="KEGG" id="bfz:BAU07_11775"/>
<dbReference type="RefSeq" id="WP_066657706.1">
    <property type="nucleotide sequence ID" value="NZ_CBCSCL010000032.1"/>
</dbReference>
<dbReference type="PANTHER" id="PTHR34075">
    <property type="entry name" value="BLR3430 PROTEIN"/>
    <property type="match status" value="1"/>
</dbReference>
<evidence type="ECO:0000259" key="1">
    <source>
        <dbReference type="Pfam" id="PF01796"/>
    </source>
</evidence>
<evidence type="ECO:0000313" key="4">
    <source>
        <dbReference type="Proteomes" id="UP000091926"/>
    </source>
</evidence>
<dbReference type="Proteomes" id="UP000091926">
    <property type="component" value="Chromosome"/>
</dbReference>
<dbReference type="SUPFAM" id="SSF50249">
    <property type="entry name" value="Nucleic acid-binding proteins"/>
    <property type="match status" value="1"/>
</dbReference>
<protein>
    <submittedName>
        <fullName evidence="3">DNA-binding protein</fullName>
    </submittedName>
</protein>
<organism evidence="3 4">
    <name type="scientific">Bordetella flabilis</name>
    <dbReference type="NCBI Taxonomy" id="463014"/>
    <lineage>
        <taxon>Bacteria</taxon>
        <taxon>Pseudomonadati</taxon>
        <taxon>Pseudomonadota</taxon>
        <taxon>Betaproteobacteria</taxon>
        <taxon>Burkholderiales</taxon>
        <taxon>Alcaligenaceae</taxon>
        <taxon>Bordetella</taxon>
    </lineage>
</organism>
<feature type="domain" description="ChsH2 rubredoxin-like zinc ribbon" evidence="2">
    <location>
        <begin position="26"/>
        <end position="58"/>
    </location>
</feature>
<evidence type="ECO:0000259" key="2">
    <source>
        <dbReference type="Pfam" id="PF12172"/>
    </source>
</evidence>
<evidence type="ECO:0000313" key="3">
    <source>
        <dbReference type="EMBL" id="ANN77696.1"/>
    </source>
</evidence>
<reference evidence="3 4" key="1">
    <citation type="submission" date="2016-06" db="EMBL/GenBank/DDBJ databases">
        <title>Complete genome sequences of Bordetella bronchialis and Bordetella flabilis.</title>
        <authorList>
            <person name="LiPuma J.J."/>
            <person name="Spilker T."/>
        </authorList>
    </citation>
    <scope>NUCLEOTIDE SEQUENCE [LARGE SCALE GENOMIC DNA]</scope>
    <source>
        <strain evidence="3 4">AU10664</strain>
    </source>
</reference>
<dbReference type="PANTHER" id="PTHR34075:SF5">
    <property type="entry name" value="BLR3430 PROTEIN"/>
    <property type="match status" value="1"/>
</dbReference>
<dbReference type="OrthoDB" id="5514845at2"/>
<dbReference type="GO" id="GO:0003677">
    <property type="term" value="F:DNA binding"/>
    <property type="evidence" value="ECO:0007669"/>
    <property type="project" value="UniProtKB-KW"/>
</dbReference>
<dbReference type="InterPro" id="IPR022002">
    <property type="entry name" value="ChsH2_Znr"/>
</dbReference>
<feature type="domain" description="ChsH2 C-terminal OB-fold" evidence="1">
    <location>
        <begin position="60"/>
        <end position="120"/>
    </location>
</feature>
<dbReference type="Pfam" id="PF01796">
    <property type="entry name" value="OB_ChsH2_C"/>
    <property type="match status" value="1"/>
</dbReference>
<sequence length="138" mass="15186">MSQRDTAPDGGATPATGPEQTYFNYLVSGEWRIPRCQRCDKAVFYPRVACLACGNDTFDWVAPSGLGTIYSTTVMRRPAQAGGDLHLCLVDLDEGFRMMSRVQDKDPAAVRIGDRVRARLVGENEQTLVVFAPTEDQA</sequence>
<dbReference type="InterPro" id="IPR052513">
    <property type="entry name" value="Thioester_dehydratase-like"/>
</dbReference>
<name>A0A193GE20_9BORD</name>
<dbReference type="AlphaFoldDB" id="A0A193GE20"/>
<gene>
    <name evidence="3" type="ORF">BAU07_11775</name>
</gene>
<keyword evidence="3" id="KW-0238">DNA-binding</keyword>
<accession>A0A193GE20</accession>